<keyword evidence="4 5" id="KW-0472">Membrane</keyword>
<dbReference type="InterPro" id="IPR035906">
    <property type="entry name" value="MetI-like_sf"/>
</dbReference>
<dbReference type="GO" id="GO:0016020">
    <property type="term" value="C:membrane"/>
    <property type="evidence" value="ECO:0007669"/>
    <property type="project" value="UniProtKB-SubCell"/>
</dbReference>
<reference evidence="7" key="1">
    <citation type="submission" date="2016-10" db="EMBL/GenBank/DDBJ databases">
        <authorList>
            <person name="Varghese N."/>
            <person name="Submissions S."/>
        </authorList>
    </citation>
    <scope>NUCLEOTIDE SEQUENCE [LARGE SCALE GENOMIC DNA]</scope>
    <source>
        <strain evidence="7">DSM 16108</strain>
    </source>
</reference>
<dbReference type="Gene3D" id="1.10.3720.10">
    <property type="entry name" value="MetI-like"/>
    <property type="match status" value="1"/>
</dbReference>
<evidence type="ECO:0000256" key="2">
    <source>
        <dbReference type="ARBA" id="ARBA00022692"/>
    </source>
</evidence>
<dbReference type="SUPFAM" id="SSF161098">
    <property type="entry name" value="MetI-like"/>
    <property type="match status" value="1"/>
</dbReference>
<dbReference type="AlphaFoldDB" id="A0A1I4C2V5"/>
<evidence type="ECO:0000256" key="1">
    <source>
        <dbReference type="ARBA" id="ARBA00004141"/>
    </source>
</evidence>
<keyword evidence="7" id="KW-1185">Reference proteome</keyword>
<sequence length="75" mass="8731">MNQTNSNDEKIFNVVNVIFMIFFLAIIALPLWNIIALSFNDATDAARGGIYFWTRKFSLESYYTVFENSAIYNVY</sequence>
<name>A0A1I4C2V5_9LACT</name>
<dbReference type="Proteomes" id="UP000199589">
    <property type="component" value="Unassembled WGS sequence"/>
</dbReference>
<evidence type="ECO:0000256" key="5">
    <source>
        <dbReference type="SAM" id="Phobius"/>
    </source>
</evidence>
<dbReference type="EMBL" id="FOSJ01000097">
    <property type="protein sequence ID" value="SFK75412.1"/>
    <property type="molecule type" value="Genomic_DNA"/>
</dbReference>
<evidence type="ECO:0000256" key="4">
    <source>
        <dbReference type="ARBA" id="ARBA00023136"/>
    </source>
</evidence>
<evidence type="ECO:0000256" key="3">
    <source>
        <dbReference type="ARBA" id="ARBA00022989"/>
    </source>
</evidence>
<comment type="subcellular location">
    <subcellularLocation>
        <location evidence="1">Membrane</location>
        <topology evidence="1">Multi-pass membrane protein</topology>
    </subcellularLocation>
</comment>
<dbReference type="RefSeq" id="WP_245750979.1">
    <property type="nucleotide sequence ID" value="NZ_FOSJ01000097.1"/>
</dbReference>
<evidence type="ECO:0000313" key="7">
    <source>
        <dbReference type="Proteomes" id="UP000199589"/>
    </source>
</evidence>
<feature type="transmembrane region" description="Helical" evidence="5">
    <location>
        <begin position="12"/>
        <end position="32"/>
    </location>
</feature>
<keyword evidence="2 5" id="KW-0812">Transmembrane</keyword>
<gene>
    <name evidence="6" type="ORF">SAMN04488569_10974</name>
</gene>
<protein>
    <submittedName>
        <fullName evidence="6">Putative aldouronate transport system permease protein</fullName>
    </submittedName>
</protein>
<accession>A0A1I4C2V5</accession>
<organism evidence="6 7">
    <name type="scientific">Marinilactibacillus piezotolerans</name>
    <dbReference type="NCBI Taxonomy" id="258723"/>
    <lineage>
        <taxon>Bacteria</taxon>
        <taxon>Bacillati</taxon>
        <taxon>Bacillota</taxon>
        <taxon>Bacilli</taxon>
        <taxon>Lactobacillales</taxon>
        <taxon>Carnobacteriaceae</taxon>
        <taxon>Marinilactibacillus</taxon>
    </lineage>
</organism>
<proteinExistence type="predicted"/>
<keyword evidence="3 5" id="KW-1133">Transmembrane helix</keyword>
<evidence type="ECO:0000313" key="6">
    <source>
        <dbReference type="EMBL" id="SFK75412.1"/>
    </source>
</evidence>